<reference evidence="1 2" key="1">
    <citation type="journal article" date="2012" name="BMC Genomics">
        <title>Genome-wide characterization of vibrio phage phipp2 with unique arrangements of the mob-like genes.</title>
        <authorList>
            <person name="Lin Y.R."/>
            <person name="Lin C.S."/>
        </authorList>
    </citation>
    <scope>NUCLEOTIDE SEQUENCE [LARGE SCALE GENOMIC DNA]</scope>
</reference>
<organism evidence="1 2">
    <name type="scientific">Vibrio phage phi-pp2</name>
    <dbReference type="NCBI Taxonomy" id="1204514"/>
    <lineage>
        <taxon>Viruses</taxon>
        <taxon>Duplodnaviria</taxon>
        <taxon>Heunggongvirae</taxon>
        <taxon>Uroviricota</taxon>
        <taxon>Caudoviricetes</taxon>
        <taxon>Pantevenvirales</taxon>
        <taxon>Straboviridae</taxon>
        <taxon>Schizotequatrovirus</taxon>
        <taxon>Schizotequatrovirus KVP40</taxon>
    </lineage>
</organism>
<gene>
    <name evidence="1" type="ORF">pp2_192</name>
</gene>
<protein>
    <submittedName>
        <fullName evidence="1">Uncharacterized protein</fullName>
    </submittedName>
</protein>
<name>I6W749_9CAUD</name>
<dbReference type="EMBL" id="JN849462">
    <property type="protein sequence ID" value="AFN37425.1"/>
    <property type="molecule type" value="Genomic_DNA"/>
</dbReference>
<proteinExistence type="predicted"/>
<accession>I6W749</accession>
<evidence type="ECO:0000313" key="2">
    <source>
        <dbReference type="Proteomes" id="UP000009015"/>
    </source>
</evidence>
<evidence type="ECO:0000313" key="1">
    <source>
        <dbReference type="EMBL" id="AFN37425.1"/>
    </source>
</evidence>
<sequence>MPSNLNNIKIKDIREFGISTISYKDFTIFATEEADEIVLRAAVEYDENSDAHVSVTEVCGDTLKEAKAYLQAELNDVEHTAGQIAEMAIALDFTGQYDVLVEKFNAPKAKPVAVVAPVAKVSALVEETKPEPKAEAPKKTNARGAAARELVAEKATEVTGLTDITFEQRGKYKDWYIMGTDAEGEAFEQRLDVFKKKLVVMGAL</sequence>
<dbReference type="Proteomes" id="UP000009015">
    <property type="component" value="Segment"/>
</dbReference>